<gene>
    <name evidence="1" type="ORF">TrCOL_g4159</name>
</gene>
<dbReference type="OrthoDB" id="10551664at2759"/>
<dbReference type="Proteomes" id="UP001165065">
    <property type="component" value="Unassembled WGS sequence"/>
</dbReference>
<sequence>MSVPPLHKTQKQEALFLLRTLDYPQLEENLDRDYPSIAGLTSIIAYVEFYGACYDSDKQCKVITFRFGSTVRSLSTLRSSYICKSTNQRTASINRREAIKKKSYVIVAVDHVAVEDTDTAKVQGKYEVEQKLATACQKITNTIVGGKLLICNNSKFDLSHDIITRLPSLVSGCFVMCCGGT</sequence>
<dbReference type="EMBL" id="BRYA01000364">
    <property type="protein sequence ID" value="GMI47877.1"/>
    <property type="molecule type" value="Genomic_DNA"/>
</dbReference>
<accession>A0A9W7LFR5</accession>
<proteinExistence type="predicted"/>
<evidence type="ECO:0000313" key="2">
    <source>
        <dbReference type="Proteomes" id="UP001165065"/>
    </source>
</evidence>
<comment type="caution">
    <text evidence="1">The sequence shown here is derived from an EMBL/GenBank/DDBJ whole genome shotgun (WGS) entry which is preliminary data.</text>
</comment>
<name>A0A9W7LFR5_9STRA</name>
<evidence type="ECO:0000313" key="1">
    <source>
        <dbReference type="EMBL" id="GMI47877.1"/>
    </source>
</evidence>
<dbReference type="AlphaFoldDB" id="A0A9W7LFR5"/>
<organism evidence="1 2">
    <name type="scientific">Triparma columacea</name>
    <dbReference type="NCBI Taxonomy" id="722753"/>
    <lineage>
        <taxon>Eukaryota</taxon>
        <taxon>Sar</taxon>
        <taxon>Stramenopiles</taxon>
        <taxon>Ochrophyta</taxon>
        <taxon>Bolidophyceae</taxon>
        <taxon>Parmales</taxon>
        <taxon>Triparmaceae</taxon>
        <taxon>Triparma</taxon>
    </lineage>
</organism>
<protein>
    <submittedName>
        <fullName evidence="1">Uncharacterized protein</fullName>
    </submittedName>
</protein>
<reference evidence="2" key="1">
    <citation type="journal article" date="2023" name="Commun. Biol.">
        <title>Genome analysis of Parmales, the sister group of diatoms, reveals the evolutionary specialization of diatoms from phago-mixotrophs to photoautotrophs.</title>
        <authorList>
            <person name="Ban H."/>
            <person name="Sato S."/>
            <person name="Yoshikawa S."/>
            <person name="Yamada K."/>
            <person name="Nakamura Y."/>
            <person name="Ichinomiya M."/>
            <person name="Sato N."/>
            <person name="Blanc-Mathieu R."/>
            <person name="Endo H."/>
            <person name="Kuwata A."/>
            <person name="Ogata H."/>
        </authorList>
    </citation>
    <scope>NUCLEOTIDE SEQUENCE [LARGE SCALE GENOMIC DNA]</scope>
</reference>
<keyword evidence="2" id="KW-1185">Reference proteome</keyword>